<keyword evidence="3" id="KW-1185">Reference proteome</keyword>
<feature type="compositionally biased region" description="Low complexity" evidence="1">
    <location>
        <begin position="1146"/>
        <end position="1169"/>
    </location>
</feature>
<dbReference type="EMBL" id="BRXU01000009">
    <property type="protein sequence ID" value="GLC54222.1"/>
    <property type="molecule type" value="Genomic_DNA"/>
</dbReference>
<feature type="region of interest" description="Disordered" evidence="1">
    <location>
        <begin position="326"/>
        <end position="351"/>
    </location>
</feature>
<reference evidence="2 3" key="1">
    <citation type="journal article" date="2023" name="Commun. Biol.">
        <title>Reorganization of the ancestral sex-determining regions during the evolution of trioecy in Pleodorina starrii.</title>
        <authorList>
            <person name="Takahashi K."/>
            <person name="Suzuki S."/>
            <person name="Kawai-Toyooka H."/>
            <person name="Yamamoto K."/>
            <person name="Hamaji T."/>
            <person name="Ootsuki R."/>
            <person name="Yamaguchi H."/>
            <person name="Kawachi M."/>
            <person name="Higashiyama T."/>
            <person name="Nozaki H."/>
        </authorList>
    </citation>
    <scope>NUCLEOTIDE SEQUENCE [LARGE SCALE GENOMIC DNA]</scope>
    <source>
        <strain evidence="2 3">NIES-4479</strain>
    </source>
</reference>
<accession>A0A9W6F2Q1</accession>
<gene>
    <name evidence="2" type="primary">PLEST001698</name>
    <name evidence="2" type="ORF">PLESTB_000836800</name>
</gene>
<dbReference type="Proteomes" id="UP001165080">
    <property type="component" value="Unassembled WGS sequence"/>
</dbReference>
<feature type="region of interest" description="Disordered" evidence="1">
    <location>
        <begin position="1111"/>
        <end position="1179"/>
    </location>
</feature>
<evidence type="ECO:0000313" key="2">
    <source>
        <dbReference type="EMBL" id="GLC54222.1"/>
    </source>
</evidence>
<comment type="caution">
    <text evidence="2">The sequence shown here is derived from an EMBL/GenBank/DDBJ whole genome shotgun (WGS) entry which is preliminary data.</text>
</comment>
<feature type="compositionally biased region" description="Low complexity" evidence="1">
    <location>
        <begin position="339"/>
        <end position="351"/>
    </location>
</feature>
<sequence>METTHPPHLLGSLECESRTLHPGLPSLVEERLRTLDPASADPVNAAELLGLLASVLQNACTGNVAADYTDGLQNAMQDCVRLAAAMVSWMAQGGVTALAASSPEACSNLKDFVAAALDLASHAFFSHEWYQQLGPARYVQAGNAVRAYVRDLAPAALDATEACWRAVEQQLACGDPTGEELLEACRALFGALFEGLQHLGTTSAERINNPAVPREMRSFAGLNILWTGLSRVMTTLPAEALQQLLSGCAVQSVLRALLGYLASEVRAMATSPPAEYETRLKVSRFWLQHAARVAQAHPAAAAACWDELAAATAEVYGRLAAAGSAAAAAEHQPSPPAPSQDQQHHQQQQAYAQLQAQVARDLDSAIAVKMTSLLAIVLDAGTAEDGAAQDGSVAAHHGGGPPPASPQQLQARLAKLEALAQAGSTTTCGAAAAAAAAAGGGAVAGATPGTPSGAATSPAGAVLLCLALLQRAAHVSPEARAVMVSRSLPWAGVTTAACLYSMALQQCGPLAVAPCLDLSHQLAASALALLAAAAEQQGQGGGRDADTFAAGCAIVCNWGTCAHPLLSNAAADVLSTLVQHCEPQLAVRLIAAVARLAGLAAAAEAAAAAFGCSAAVGGGGADRGGEAAAAFGGGAGGRLERLLVSMLVAASPEAEPAWREVLEELASMTSQVATHDGSGLNGSNDYNGCAAAGSGGGSQPGGAGAAPLDLCGAASARVLWGAAAGATAVQVAAAAARSGGLPPGGGGGGEAACGGVVSEQELGDRARRLVGSVRHAAAVLGSCSVSSGGGSGGAGGGFGASAWAPPPGSSPTPSPVALTRQWLAQLLGCLEVTVAHIRHVGASGLQPLVSEIAELAAEVLQALVPDLSTNGAASGSCGTSSSGGAGSGSGGLGSGADVAAAHAAACLVARTADCMSPAALASLAPALTWLAQCGTPPAAADVAATATYCNSPPPEALFHALLRYPHAAVMHAALQSQVHVCRTVPQQHAASVRRLFPPDFTLATAAGTAAAAQVAVPSGGPSVQLAAVFKSYMSRKVSDDDAAAAVAAAPQARAAEGERLASAAMEGCGVELATGRPAAPRALREAVNRGAQALQACASALASASASARSTEEGGCGPMVIDPADGALDSFGSGGAGSLHPPHQPFNPQQQQPQAQRQQYPHQQQQQQPGSAAAAGGPLTPLVADDNAALNVLRAALGGLERSLGALHATVVAQGINRSRPADWDQLQVHARALLGDLSSATSRIRNMNELLYALQGR</sequence>
<evidence type="ECO:0000313" key="3">
    <source>
        <dbReference type="Proteomes" id="UP001165080"/>
    </source>
</evidence>
<name>A0A9W6F2Q1_9CHLO</name>
<dbReference type="AlphaFoldDB" id="A0A9W6F2Q1"/>
<protein>
    <submittedName>
        <fullName evidence="2">Uncharacterized protein</fullName>
    </submittedName>
</protein>
<evidence type="ECO:0000256" key="1">
    <source>
        <dbReference type="SAM" id="MobiDB-lite"/>
    </source>
</evidence>
<proteinExistence type="predicted"/>
<feature type="region of interest" description="Disordered" evidence="1">
    <location>
        <begin position="388"/>
        <end position="408"/>
    </location>
</feature>
<organism evidence="2 3">
    <name type="scientific">Pleodorina starrii</name>
    <dbReference type="NCBI Taxonomy" id="330485"/>
    <lineage>
        <taxon>Eukaryota</taxon>
        <taxon>Viridiplantae</taxon>
        <taxon>Chlorophyta</taxon>
        <taxon>core chlorophytes</taxon>
        <taxon>Chlorophyceae</taxon>
        <taxon>CS clade</taxon>
        <taxon>Chlamydomonadales</taxon>
        <taxon>Volvocaceae</taxon>
        <taxon>Pleodorina</taxon>
    </lineage>
</organism>